<dbReference type="PANTHER" id="PTHR10353:SF36">
    <property type="entry name" value="LP05116P"/>
    <property type="match status" value="1"/>
</dbReference>
<dbReference type="PROSITE" id="PS00653">
    <property type="entry name" value="GLYCOSYL_HYDROL_F1_2"/>
    <property type="match status" value="1"/>
</dbReference>
<evidence type="ECO:0000256" key="6">
    <source>
        <dbReference type="ARBA" id="ARBA00023277"/>
    </source>
</evidence>
<dbReference type="PRINTS" id="PR00131">
    <property type="entry name" value="GLHYDRLASE1"/>
</dbReference>
<evidence type="ECO:0000256" key="9">
    <source>
        <dbReference type="PIRSR" id="PIRSR617736-1"/>
    </source>
</evidence>
<dbReference type="PANTHER" id="PTHR10353">
    <property type="entry name" value="GLYCOSYL HYDROLASE"/>
    <property type="match status" value="1"/>
</dbReference>
<comment type="catalytic activity">
    <reaction evidence="1 12">
        <text>Hydrolysis of terminal, non-reducing beta-D-glucosyl residues with release of beta-D-glucose.</text>
        <dbReference type="EC" id="3.2.1.21"/>
    </reaction>
</comment>
<evidence type="ECO:0000256" key="5">
    <source>
        <dbReference type="ARBA" id="ARBA00023001"/>
    </source>
</evidence>
<evidence type="ECO:0000256" key="2">
    <source>
        <dbReference type="ARBA" id="ARBA00010838"/>
    </source>
</evidence>
<dbReference type="Pfam" id="PF00232">
    <property type="entry name" value="Glyco_hydro_1"/>
    <property type="match status" value="1"/>
</dbReference>
<dbReference type="Gene3D" id="3.20.20.80">
    <property type="entry name" value="Glycosidases"/>
    <property type="match status" value="1"/>
</dbReference>
<dbReference type="SUPFAM" id="SSF51445">
    <property type="entry name" value="(Trans)glycosidases"/>
    <property type="match status" value="1"/>
</dbReference>
<dbReference type="OrthoDB" id="9765195at2"/>
<evidence type="ECO:0000256" key="12">
    <source>
        <dbReference type="RuleBase" id="RU361175"/>
    </source>
</evidence>
<evidence type="ECO:0000256" key="8">
    <source>
        <dbReference type="ARBA" id="ARBA00023326"/>
    </source>
</evidence>
<evidence type="ECO:0000256" key="11">
    <source>
        <dbReference type="PROSITE-ProRule" id="PRU10055"/>
    </source>
</evidence>
<feature type="active site" description="Proton donor" evidence="9">
    <location>
        <position position="180"/>
    </location>
</feature>
<evidence type="ECO:0000256" key="4">
    <source>
        <dbReference type="ARBA" id="ARBA00022801"/>
    </source>
</evidence>
<dbReference type="RefSeq" id="WP_052428164.1">
    <property type="nucleotide sequence ID" value="NZ_CP022752.1"/>
</dbReference>
<dbReference type="EC" id="3.2.1.21" evidence="3 12"/>
<feature type="binding site" evidence="10">
    <location>
        <position position="179"/>
    </location>
    <ligand>
        <name>substrate</name>
    </ligand>
</feature>
<keyword evidence="4 12" id="KW-0378">Hydrolase</keyword>
<feature type="active site" description="Nucleophile" evidence="9 11">
    <location>
        <position position="377"/>
    </location>
</feature>
<dbReference type="EMBL" id="CP022752">
    <property type="protein sequence ID" value="ASU79026.1"/>
    <property type="molecule type" value="Genomic_DNA"/>
</dbReference>
<dbReference type="InterPro" id="IPR001360">
    <property type="entry name" value="Glyco_hydro_1"/>
</dbReference>
<evidence type="ECO:0000256" key="7">
    <source>
        <dbReference type="ARBA" id="ARBA00023295"/>
    </source>
</evidence>
<dbReference type="InterPro" id="IPR018120">
    <property type="entry name" value="Glyco_hydro_1_AS"/>
</dbReference>
<protein>
    <recommendedName>
        <fullName evidence="3 12">Beta-glucosidase</fullName>
        <ecNumber evidence="3 12">3.2.1.21</ecNumber>
    </recommendedName>
</protein>
<dbReference type="InterPro" id="IPR033132">
    <property type="entry name" value="GH_1_N_CS"/>
</dbReference>
<feature type="binding site" evidence="10">
    <location>
        <position position="311"/>
    </location>
    <ligand>
        <name>substrate</name>
    </ligand>
</feature>
<proteinExistence type="inferred from homology"/>
<dbReference type="GO" id="GO:0008422">
    <property type="term" value="F:beta-glucosidase activity"/>
    <property type="evidence" value="ECO:0007669"/>
    <property type="project" value="UniProtKB-EC"/>
</dbReference>
<keyword evidence="8" id="KW-0624">Polysaccharide degradation</keyword>
<dbReference type="AlphaFoldDB" id="A0A223RT29"/>
<feature type="binding site" evidence="10">
    <location>
        <begin position="430"/>
        <end position="431"/>
    </location>
    <ligand>
        <name>substrate</name>
    </ligand>
</feature>
<feature type="binding site" evidence="10">
    <location>
        <position position="423"/>
    </location>
    <ligand>
        <name>substrate</name>
    </ligand>
</feature>
<dbReference type="KEGG" id="aey:CDG81_12840"/>
<name>A0A223RT29_9ACTN</name>
<organism evidence="13 14">
    <name type="scientific">Actinopolyspora erythraea</name>
    <dbReference type="NCBI Taxonomy" id="414996"/>
    <lineage>
        <taxon>Bacteria</taxon>
        <taxon>Bacillati</taxon>
        <taxon>Actinomycetota</taxon>
        <taxon>Actinomycetes</taxon>
        <taxon>Actinopolysporales</taxon>
        <taxon>Actinopolysporaceae</taxon>
        <taxon>Actinopolyspora</taxon>
    </lineage>
</organism>
<gene>
    <name evidence="13" type="ORF">CDG81_12840</name>
</gene>
<sequence>MRQGERGRTASTGEVNPPALFPDGFVWGAATASFQVEGSTTADGRGRSIWDTFCARPGAVAGGDTGEPAADHYRRMSDDVRMMAELGLRAYRFSVAWPRVRAGGRVVNEAGLDFYDRLVDELLRHGIAPWPTLYHWDLPQELEDRGGWANRDTVHRFAEYADSVLGRLGDRVWNWTTFNEPWCAAFLGYAAGVHAPGRTEPRAAVAAGHHMLLAHGQGRAAIREHAPRAAAGITLNLFPVRANDPEDEADVEAARRVDALQNRFFLEPLLRGAYPPDLVADLEPFGLDEVVEDGDVARISAGTDLLGVNYYHDHNVSGRPDEGSGRPSPWVGAEHVSFPGRGLPRTDMGWEVVPEGLTELLVELHRRYPGLPLYVTENGAAYPDVVTDSGVDDVERTEFLESHLRAAHRALEQGVDLRGYFYWSLLDNFEWAEGYAKRFGLVHVDYGTQRRTPKRSAYRYARVISENVLR</sequence>
<accession>A0A223RT29</accession>
<dbReference type="GO" id="GO:0030245">
    <property type="term" value="P:cellulose catabolic process"/>
    <property type="evidence" value="ECO:0007669"/>
    <property type="project" value="UniProtKB-KW"/>
</dbReference>
<comment type="similarity">
    <text evidence="2 12">Belongs to the glycosyl hydrolase 1 family.</text>
</comment>
<evidence type="ECO:0000313" key="14">
    <source>
        <dbReference type="Proteomes" id="UP000215043"/>
    </source>
</evidence>
<feature type="binding site" evidence="10">
    <location>
        <position position="35"/>
    </location>
    <ligand>
        <name>substrate</name>
    </ligand>
</feature>
<dbReference type="FunFam" id="3.20.20.80:FF:000004">
    <property type="entry name" value="Beta-glucosidase 6-phospho-beta-glucosidase"/>
    <property type="match status" value="1"/>
</dbReference>
<keyword evidence="6" id="KW-0119">Carbohydrate metabolism</keyword>
<evidence type="ECO:0000256" key="3">
    <source>
        <dbReference type="ARBA" id="ARBA00012744"/>
    </source>
</evidence>
<dbReference type="InterPro" id="IPR017853">
    <property type="entry name" value="GH"/>
</dbReference>
<dbReference type="NCBIfam" id="TIGR03356">
    <property type="entry name" value="BGL"/>
    <property type="match status" value="1"/>
</dbReference>
<feature type="binding site" evidence="10">
    <location>
        <position position="135"/>
    </location>
    <ligand>
        <name>substrate</name>
    </ligand>
</feature>
<evidence type="ECO:0000256" key="1">
    <source>
        <dbReference type="ARBA" id="ARBA00000448"/>
    </source>
</evidence>
<reference evidence="13 14" key="1">
    <citation type="submission" date="2017-08" db="EMBL/GenBank/DDBJ databases">
        <title>The complete genome sequence of moderately halophilic actinomycete Actinopolyspora erythraea YIM 90600, the producer of novel erythromycin, novel actinopolysporins A-C and tubercidin.</title>
        <authorList>
            <person name="Yin M."/>
            <person name="Tang S."/>
        </authorList>
    </citation>
    <scope>NUCLEOTIDE SEQUENCE [LARGE SCALE GENOMIC DNA]</scope>
    <source>
        <strain evidence="13 14">YIM 90600</strain>
    </source>
</reference>
<dbReference type="InterPro" id="IPR017736">
    <property type="entry name" value="Glyco_hydro_1_beta-glucosidase"/>
</dbReference>
<dbReference type="GO" id="GO:0005829">
    <property type="term" value="C:cytosol"/>
    <property type="evidence" value="ECO:0007669"/>
    <property type="project" value="TreeGrafter"/>
</dbReference>
<keyword evidence="5" id="KW-0136">Cellulose degradation</keyword>
<keyword evidence="7 12" id="KW-0326">Glycosidase</keyword>
<evidence type="ECO:0000256" key="10">
    <source>
        <dbReference type="PIRSR" id="PIRSR617736-2"/>
    </source>
</evidence>
<dbReference type="PROSITE" id="PS00572">
    <property type="entry name" value="GLYCOSYL_HYDROL_F1_1"/>
    <property type="match status" value="1"/>
</dbReference>
<evidence type="ECO:0000313" key="13">
    <source>
        <dbReference type="EMBL" id="ASU79026.1"/>
    </source>
</evidence>
<dbReference type="Proteomes" id="UP000215043">
    <property type="component" value="Chromosome"/>
</dbReference>